<gene>
    <name evidence="9" type="primary">yebS</name>
    <name evidence="9" type="ORF">NCTC13335_01856</name>
</gene>
<feature type="transmembrane region" description="Helical" evidence="8">
    <location>
        <begin position="100"/>
        <end position="125"/>
    </location>
</feature>
<dbReference type="PANTHER" id="PTHR30462:SF1">
    <property type="entry name" value="INTERMEMBRANE TRANSPORT PROTEIN YEBS"/>
    <property type="match status" value="1"/>
</dbReference>
<dbReference type="RefSeq" id="WP_115003513.1">
    <property type="nucleotide sequence ID" value="NZ_UGHS01000004.1"/>
</dbReference>
<dbReference type="Pfam" id="PF04403">
    <property type="entry name" value="PqiA"/>
    <property type="match status" value="2"/>
</dbReference>
<evidence type="ECO:0000256" key="4">
    <source>
        <dbReference type="ARBA" id="ARBA00022519"/>
    </source>
</evidence>
<evidence type="ECO:0000256" key="1">
    <source>
        <dbReference type="ARBA" id="ARBA00004429"/>
    </source>
</evidence>
<name>A0A377J095_9PAST</name>
<reference evidence="9 10" key="1">
    <citation type="submission" date="2018-06" db="EMBL/GenBank/DDBJ databases">
        <authorList>
            <consortium name="Pathogen Informatics"/>
            <person name="Doyle S."/>
        </authorList>
    </citation>
    <scope>NUCLEOTIDE SEQUENCE [LARGE SCALE GENOMIC DNA]</scope>
    <source>
        <strain evidence="9 10">NCTC13335</strain>
    </source>
</reference>
<dbReference type="EMBL" id="UGHS01000004">
    <property type="protein sequence ID" value="STO93941.1"/>
    <property type="molecule type" value="Genomic_DNA"/>
</dbReference>
<feature type="transmembrane region" description="Helical" evidence="8">
    <location>
        <begin position="55"/>
        <end position="80"/>
    </location>
</feature>
<evidence type="ECO:0000313" key="10">
    <source>
        <dbReference type="Proteomes" id="UP000255264"/>
    </source>
</evidence>
<evidence type="ECO:0000256" key="8">
    <source>
        <dbReference type="SAM" id="Phobius"/>
    </source>
</evidence>
<dbReference type="Proteomes" id="UP000255264">
    <property type="component" value="Unassembled WGS sequence"/>
</dbReference>
<comment type="similarity">
    <text evidence="2">Belongs to the PqiA family.</text>
</comment>
<feature type="transmembrane region" description="Helical" evidence="8">
    <location>
        <begin position="175"/>
        <end position="192"/>
    </location>
</feature>
<dbReference type="GO" id="GO:0005886">
    <property type="term" value="C:plasma membrane"/>
    <property type="evidence" value="ECO:0007669"/>
    <property type="project" value="UniProtKB-SubCell"/>
</dbReference>
<comment type="subcellular location">
    <subcellularLocation>
        <location evidence="1">Cell inner membrane</location>
        <topology evidence="1">Multi-pass membrane protein</topology>
    </subcellularLocation>
</comment>
<dbReference type="NCBIfam" id="TIGR00155">
    <property type="entry name" value="pqiA_fam"/>
    <property type="match status" value="1"/>
</dbReference>
<keyword evidence="4" id="KW-0997">Cell inner membrane</keyword>
<feature type="transmembrane region" description="Helical" evidence="8">
    <location>
        <begin position="378"/>
        <end position="401"/>
    </location>
</feature>
<feature type="transmembrane region" description="Helical" evidence="8">
    <location>
        <begin position="351"/>
        <end position="372"/>
    </location>
</feature>
<organism evidence="9 10">
    <name type="scientific">Haemophilus pittmaniae</name>
    <dbReference type="NCBI Taxonomy" id="249188"/>
    <lineage>
        <taxon>Bacteria</taxon>
        <taxon>Pseudomonadati</taxon>
        <taxon>Pseudomonadota</taxon>
        <taxon>Gammaproteobacteria</taxon>
        <taxon>Pasteurellales</taxon>
        <taxon>Pasteurellaceae</taxon>
        <taxon>Haemophilus</taxon>
    </lineage>
</organism>
<keyword evidence="5 8" id="KW-0812">Transmembrane</keyword>
<dbReference type="AlphaFoldDB" id="A0A377J095"/>
<keyword evidence="6 8" id="KW-1133">Transmembrane helix</keyword>
<dbReference type="InterPro" id="IPR051800">
    <property type="entry name" value="PqiA-PqiB_transport"/>
</dbReference>
<feature type="transmembrane region" description="Helical" evidence="8">
    <location>
        <begin position="306"/>
        <end position="331"/>
    </location>
</feature>
<evidence type="ECO:0000256" key="5">
    <source>
        <dbReference type="ARBA" id="ARBA00022692"/>
    </source>
</evidence>
<dbReference type="PANTHER" id="PTHR30462">
    <property type="entry name" value="INTERMEMBRANE TRANSPORT PROTEIN PQIB-RELATED"/>
    <property type="match status" value="1"/>
</dbReference>
<feature type="transmembrane region" description="Helical" evidence="8">
    <location>
        <begin position="261"/>
        <end position="286"/>
    </location>
</feature>
<proteinExistence type="inferred from homology"/>
<dbReference type="InterPro" id="IPR005219">
    <property type="entry name" value="PqiA-like_proteobact"/>
</dbReference>
<evidence type="ECO:0000256" key="7">
    <source>
        <dbReference type="ARBA" id="ARBA00023136"/>
    </source>
</evidence>
<keyword evidence="10" id="KW-1185">Reference proteome</keyword>
<evidence type="ECO:0000313" key="9">
    <source>
        <dbReference type="EMBL" id="STO93941.1"/>
    </source>
</evidence>
<feature type="transmembrane region" description="Helical" evidence="8">
    <location>
        <begin position="137"/>
        <end position="163"/>
    </location>
</feature>
<dbReference type="InterPro" id="IPR007498">
    <property type="entry name" value="PqiA-like"/>
</dbReference>
<evidence type="ECO:0000256" key="2">
    <source>
        <dbReference type="ARBA" id="ARBA00007555"/>
    </source>
</evidence>
<protein>
    <submittedName>
        <fullName evidence="9">Inner membrane protein</fullName>
    </submittedName>
</protein>
<keyword evidence="3" id="KW-1003">Cell membrane</keyword>
<evidence type="ECO:0000256" key="6">
    <source>
        <dbReference type="ARBA" id="ARBA00022989"/>
    </source>
</evidence>
<keyword evidence="7 8" id="KW-0472">Membrane</keyword>
<sequence>MSRTPYLSQAVFRYVRCIDCDAAVKLYQPTADEQAQCPRCRHTLSRGGRWSLKRCSLIALSILILMPFALTYPLLSIHLLGMNVDASVWQGIWKMSVAGYPYTGFMVFICAVLMPISFAILIILLRLAQIMHIKPRNVLLFVGYIQPWVMFDVYLVALGVAMFKVREYAALEVDIYLIAFVFVAILTTLLFTKINLDELWNDFYPERQPITQANQSLKLCHACHYTFVDGQEIYDMAHHPLCPRCQSRLDISDKIKLQNTWALLITGIIMLLPANLLPISGVVLTGALSESTLMGGVISFVQMGSYFVAFVVFFASIFVPVTKVIIMLYLLLSVHFQWAHSIKWHMRLYHFVHFIGRWSMLDLFVIALMMSLVNRGQIIEFTVGSAAFYFGAAVFSTMFATEQFDSRLLWKIYDRKEK</sequence>
<dbReference type="OrthoDB" id="9800207at2"/>
<accession>A0A377J095</accession>
<evidence type="ECO:0000256" key="3">
    <source>
        <dbReference type="ARBA" id="ARBA00022475"/>
    </source>
</evidence>